<dbReference type="SUPFAM" id="SSF56281">
    <property type="entry name" value="Metallo-hydrolase/oxidoreductase"/>
    <property type="match status" value="1"/>
</dbReference>
<dbReference type="Pfam" id="PF00753">
    <property type="entry name" value="Lactamase_B"/>
    <property type="match status" value="1"/>
</dbReference>
<sequence>MMTDSSARPRCETGHGPTGHPAPPIASITQLDLGYFIRPASEAGGGHPRAEPAYAYLVRRPEGLLLFDSGIGTGDAGADAHYRPRRRPLVAALAAAGVRPGDIALVVNCHLHFDHCGGNPLFPGVPIAVQRTELATARRGEYTIDALIDFPGAVYEEVDGEAELWPGVRLVPTPGHTDGHQSLIVLPAEATGEGGGAVVLAGQAYDFASEYTVAELARIAVADGLEPPLPPYRPWLERLAEFAPRRVWFAHDAAVWEPAGRPGLPGVRTCGLPGVRTEAPEA</sequence>
<dbReference type="Gene3D" id="3.60.15.10">
    <property type="entry name" value="Ribonuclease Z/Hydroxyacylglutathione hydrolase-like"/>
    <property type="match status" value="1"/>
</dbReference>
<dbReference type="RefSeq" id="WP_323449240.1">
    <property type="nucleotide sequence ID" value="NZ_BSBI01000010.1"/>
</dbReference>
<keyword evidence="9" id="KW-1185">Reference proteome</keyword>
<organism evidence="8 9">
    <name type="scientific">Streptomyces yaizuensis</name>
    <dbReference type="NCBI Taxonomy" id="2989713"/>
    <lineage>
        <taxon>Bacteria</taxon>
        <taxon>Bacillati</taxon>
        <taxon>Actinomycetota</taxon>
        <taxon>Actinomycetes</taxon>
        <taxon>Kitasatosporales</taxon>
        <taxon>Streptomycetaceae</taxon>
        <taxon>Streptomyces</taxon>
    </lineage>
</organism>
<dbReference type="EMBL" id="BSBI01000010">
    <property type="protein sequence ID" value="GLF97231.1"/>
    <property type="molecule type" value="Genomic_DNA"/>
</dbReference>
<accession>A0ABQ5P3R0</accession>
<evidence type="ECO:0000256" key="2">
    <source>
        <dbReference type="ARBA" id="ARBA00007749"/>
    </source>
</evidence>
<keyword evidence="3" id="KW-0479">Metal-binding</keyword>
<protein>
    <submittedName>
        <fullName evidence="8">N-acyl homoserine lactonase family protein</fullName>
    </submittedName>
</protein>
<dbReference type="CDD" id="cd07729">
    <property type="entry name" value="AHL_lactonase_MBL-fold"/>
    <property type="match status" value="1"/>
</dbReference>
<evidence type="ECO:0000313" key="8">
    <source>
        <dbReference type="EMBL" id="GLF97231.1"/>
    </source>
</evidence>
<evidence type="ECO:0000256" key="3">
    <source>
        <dbReference type="ARBA" id="ARBA00022723"/>
    </source>
</evidence>
<reference evidence="8 9" key="1">
    <citation type="submission" date="2022-10" db="EMBL/GenBank/DDBJ databases">
        <title>Draft genome sequence of Streptomyces sp. YSPA8.</title>
        <authorList>
            <person name="Moriuchi R."/>
            <person name="Dohra H."/>
            <person name="Yamamura H."/>
            <person name="Kodani S."/>
        </authorList>
    </citation>
    <scope>NUCLEOTIDE SEQUENCE [LARGE SCALE GENOMIC DNA]</scope>
    <source>
        <strain evidence="8 9">YSPA8</strain>
    </source>
</reference>
<evidence type="ECO:0000256" key="1">
    <source>
        <dbReference type="ARBA" id="ARBA00001947"/>
    </source>
</evidence>
<dbReference type="InterPro" id="IPR001279">
    <property type="entry name" value="Metallo-B-lactamas"/>
</dbReference>
<keyword evidence="4" id="KW-0378">Hydrolase</keyword>
<comment type="similarity">
    <text evidence="2">Belongs to the metallo-beta-lactamase superfamily.</text>
</comment>
<evidence type="ECO:0000313" key="9">
    <source>
        <dbReference type="Proteomes" id="UP001291653"/>
    </source>
</evidence>
<dbReference type="PANTHER" id="PTHR42978">
    <property type="entry name" value="QUORUM-QUENCHING LACTONASE YTNP-RELATED-RELATED"/>
    <property type="match status" value="1"/>
</dbReference>
<dbReference type="InterPro" id="IPR036866">
    <property type="entry name" value="RibonucZ/Hydroxyglut_hydro"/>
</dbReference>
<dbReference type="PANTHER" id="PTHR42978:SF2">
    <property type="entry name" value="102 KBASES UNSTABLE REGION: FROM 1 TO 119443"/>
    <property type="match status" value="1"/>
</dbReference>
<evidence type="ECO:0000256" key="5">
    <source>
        <dbReference type="ARBA" id="ARBA00022833"/>
    </source>
</evidence>
<comment type="cofactor">
    <cofactor evidence="1">
        <name>Zn(2+)</name>
        <dbReference type="ChEBI" id="CHEBI:29105"/>
    </cofactor>
</comment>
<keyword evidence="5" id="KW-0862">Zinc</keyword>
<comment type="caution">
    <text evidence="8">The sequence shown here is derived from an EMBL/GenBank/DDBJ whole genome shotgun (WGS) entry which is preliminary data.</text>
</comment>
<dbReference type="SMART" id="SM00849">
    <property type="entry name" value="Lactamase_B"/>
    <property type="match status" value="1"/>
</dbReference>
<evidence type="ECO:0000256" key="4">
    <source>
        <dbReference type="ARBA" id="ARBA00022801"/>
    </source>
</evidence>
<gene>
    <name evidence="8" type="ORF">SYYSPA8_23060</name>
</gene>
<proteinExistence type="inferred from homology"/>
<dbReference type="Proteomes" id="UP001291653">
    <property type="component" value="Unassembled WGS sequence"/>
</dbReference>
<dbReference type="InterPro" id="IPR051013">
    <property type="entry name" value="MBL_superfamily_lactonases"/>
</dbReference>
<evidence type="ECO:0000256" key="6">
    <source>
        <dbReference type="SAM" id="MobiDB-lite"/>
    </source>
</evidence>
<feature type="region of interest" description="Disordered" evidence="6">
    <location>
        <begin position="1"/>
        <end position="24"/>
    </location>
</feature>
<feature type="domain" description="Metallo-beta-lactamase" evidence="7">
    <location>
        <begin position="52"/>
        <end position="251"/>
    </location>
</feature>
<name>A0ABQ5P3R0_9ACTN</name>
<evidence type="ECO:0000259" key="7">
    <source>
        <dbReference type="SMART" id="SM00849"/>
    </source>
</evidence>